<reference evidence="10" key="1">
    <citation type="submission" date="2017-03" db="EMBL/GenBank/DDBJ databases">
        <title>Full genome sequence of a non-lethal Shewanella isolate that potentiates virulence of Vibio parahaemolyticus causing acute hepatopancreatic necrosis disease (AHPND) in shrimp.</title>
        <authorList>
            <person name="Prachumwat A."/>
            <person name="Sritunyalucksana K."/>
        </authorList>
    </citation>
    <scope>NUCLEOTIDE SEQUENCE [LARGE SCALE GENOMIC DNA]</scope>
    <source>
        <strain evidence="10">TH2012</strain>
    </source>
</reference>
<keyword evidence="10" id="KW-1185">Reference proteome</keyword>
<organism evidence="9 10">
    <name type="scientific">Shewanella khirikhana</name>
    <dbReference type="NCBI Taxonomy" id="1965282"/>
    <lineage>
        <taxon>Bacteria</taxon>
        <taxon>Pseudomonadati</taxon>
        <taxon>Pseudomonadota</taxon>
        <taxon>Gammaproteobacteria</taxon>
        <taxon>Alteromonadales</taxon>
        <taxon>Shewanellaceae</taxon>
        <taxon>Shewanella</taxon>
    </lineage>
</organism>
<evidence type="ECO:0000313" key="10">
    <source>
        <dbReference type="Proteomes" id="UP000278437"/>
    </source>
</evidence>
<comment type="subcellular location">
    <subcellularLocation>
        <location evidence="1">Cell membrane</location>
        <topology evidence="1">Multi-pass membrane protein</topology>
    </subcellularLocation>
</comment>
<evidence type="ECO:0000256" key="2">
    <source>
        <dbReference type="ARBA" id="ARBA00022475"/>
    </source>
</evidence>
<feature type="transmembrane region" description="Helical" evidence="7">
    <location>
        <begin position="102"/>
        <end position="122"/>
    </location>
</feature>
<evidence type="ECO:0000256" key="1">
    <source>
        <dbReference type="ARBA" id="ARBA00004651"/>
    </source>
</evidence>
<keyword evidence="2" id="KW-1003">Cell membrane</keyword>
<evidence type="ECO:0000256" key="5">
    <source>
        <dbReference type="ARBA" id="ARBA00023136"/>
    </source>
</evidence>
<gene>
    <name evidence="9" type="ORF">STH12_02282</name>
</gene>
<sequence length="263" mass="28746">MQEKKYVWDIFVRTFHWSLVIAFVVSYFSGDELQSLHVASGYFILGLILMRLVWGFIGTKHARFSDFVRSPVAAFGYLKGLLGGDGRDAGPRYEGHNPAGGLMVLMLLASILATGFSGLKILGYEGEGPFAQTGIAQSDGNSQTDIVQTDMAQSEMAPTLAAQPDIAIKQPAAGKDDDDDDHHQSAFGNDGHNRQAYASVGDFHDHEGAESEAEEFWEEIHEFFVNFTLLLVILHVGGVFLSSRAHGENLVKAMVTGYKGEKD</sequence>
<feature type="domain" description="Cytochrome b561 bacterial/Ni-hydrogenase" evidence="8">
    <location>
        <begin position="7"/>
        <end position="257"/>
    </location>
</feature>
<protein>
    <recommendedName>
        <fullName evidence="8">Cytochrome b561 bacterial/Ni-hydrogenase domain-containing protein</fullName>
    </recommendedName>
</protein>
<proteinExistence type="predicted"/>
<dbReference type="InterPro" id="IPR016174">
    <property type="entry name" value="Di-haem_cyt_TM"/>
</dbReference>
<evidence type="ECO:0000313" key="9">
    <source>
        <dbReference type="EMBL" id="AZQ11368.1"/>
    </source>
</evidence>
<keyword evidence="3 7" id="KW-0812">Transmembrane</keyword>
<dbReference type="InterPro" id="IPR051542">
    <property type="entry name" value="Hydrogenase_cytochrome"/>
</dbReference>
<dbReference type="Pfam" id="PF01292">
    <property type="entry name" value="Ni_hydr_CYTB"/>
    <property type="match status" value="1"/>
</dbReference>
<keyword evidence="5 7" id="KW-0472">Membrane</keyword>
<dbReference type="Proteomes" id="UP000278437">
    <property type="component" value="Chromosome"/>
</dbReference>
<dbReference type="Gene3D" id="1.20.950.20">
    <property type="entry name" value="Transmembrane di-heme cytochromes, Chain C"/>
    <property type="match status" value="1"/>
</dbReference>
<evidence type="ECO:0000259" key="8">
    <source>
        <dbReference type="Pfam" id="PF01292"/>
    </source>
</evidence>
<dbReference type="InterPro" id="IPR011577">
    <property type="entry name" value="Cyt_b561_bac/Ni-Hgenase"/>
</dbReference>
<dbReference type="EMBL" id="CP020373">
    <property type="protein sequence ID" value="AZQ11368.1"/>
    <property type="molecule type" value="Genomic_DNA"/>
</dbReference>
<evidence type="ECO:0000256" key="7">
    <source>
        <dbReference type="SAM" id="Phobius"/>
    </source>
</evidence>
<feature type="transmembrane region" description="Helical" evidence="7">
    <location>
        <begin position="36"/>
        <end position="57"/>
    </location>
</feature>
<evidence type="ECO:0000256" key="4">
    <source>
        <dbReference type="ARBA" id="ARBA00022989"/>
    </source>
</evidence>
<feature type="transmembrane region" description="Helical" evidence="7">
    <location>
        <begin position="12"/>
        <end position="30"/>
    </location>
</feature>
<dbReference type="PANTHER" id="PTHR30485">
    <property type="entry name" value="NI/FE-HYDROGENASE 1 B-TYPE CYTOCHROME SUBUNIT"/>
    <property type="match status" value="1"/>
</dbReference>
<feature type="transmembrane region" description="Helical" evidence="7">
    <location>
        <begin position="223"/>
        <end position="242"/>
    </location>
</feature>
<dbReference type="PANTHER" id="PTHR30485:SF2">
    <property type="entry name" value="BLL0597 PROTEIN"/>
    <property type="match status" value="1"/>
</dbReference>
<feature type="region of interest" description="Disordered" evidence="6">
    <location>
        <begin position="171"/>
        <end position="192"/>
    </location>
</feature>
<evidence type="ECO:0000256" key="6">
    <source>
        <dbReference type="SAM" id="MobiDB-lite"/>
    </source>
</evidence>
<name>A0ABN5TVD6_9GAMM</name>
<dbReference type="SUPFAM" id="SSF81342">
    <property type="entry name" value="Transmembrane di-heme cytochromes"/>
    <property type="match status" value="2"/>
</dbReference>
<accession>A0ABN5TVD6</accession>
<keyword evidence="4 7" id="KW-1133">Transmembrane helix</keyword>
<dbReference type="RefSeq" id="WP_126167657.1">
    <property type="nucleotide sequence ID" value="NZ_CP020373.1"/>
</dbReference>
<evidence type="ECO:0000256" key="3">
    <source>
        <dbReference type="ARBA" id="ARBA00022692"/>
    </source>
</evidence>